<dbReference type="InterPro" id="IPR040256">
    <property type="entry name" value="At4g02000-like"/>
</dbReference>
<organism evidence="2 3">
    <name type="scientific">Helianthus annuus</name>
    <name type="common">Common sunflower</name>
    <dbReference type="NCBI Taxonomy" id="4232"/>
    <lineage>
        <taxon>Eukaryota</taxon>
        <taxon>Viridiplantae</taxon>
        <taxon>Streptophyta</taxon>
        <taxon>Embryophyta</taxon>
        <taxon>Tracheophyta</taxon>
        <taxon>Spermatophyta</taxon>
        <taxon>Magnoliopsida</taxon>
        <taxon>eudicotyledons</taxon>
        <taxon>Gunneridae</taxon>
        <taxon>Pentapetalae</taxon>
        <taxon>asterids</taxon>
        <taxon>campanulids</taxon>
        <taxon>Asterales</taxon>
        <taxon>Asteraceae</taxon>
        <taxon>Asteroideae</taxon>
        <taxon>Heliantheae alliance</taxon>
        <taxon>Heliantheae</taxon>
        <taxon>Helianthus</taxon>
    </lineage>
</organism>
<dbReference type="PANTHER" id="PTHR31286:SF180">
    <property type="entry name" value="OS10G0362600 PROTEIN"/>
    <property type="match status" value="1"/>
</dbReference>
<dbReference type="OrthoDB" id="1748435at2759"/>
<reference evidence="2" key="2">
    <citation type="submission" date="2020-06" db="EMBL/GenBank/DDBJ databases">
        <title>Helianthus annuus Genome sequencing and assembly Release 2.</title>
        <authorList>
            <person name="Gouzy J."/>
            <person name="Langlade N."/>
            <person name="Munos S."/>
        </authorList>
    </citation>
    <scope>NUCLEOTIDE SEQUENCE</scope>
    <source>
        <tissue evidence="2">Leaves</tissue>
    </source>
</reference>
<dbReference type="Pfam" id="PF14111">
    <property type="entry name" value="DUF4283"/>
    <property type="match status" value="1"/>
</dbReference>
<evidence type="ECO:0000313" key="2">
    <source>
        <dbReference type="EMBL" id="KAF5791666.1"/>
    </source>
</evidence>
<dbReference type="AlphaFoldDB" id="A0A9K3I7G9"/>
<evidence type="ECO:0000313" key="3">
    <source>
        <dbReference type="Proteomes" id="UP000215914"/>
    </source>
</evidence>
<evidence type="ECO:0000259" key="1">
    <source>
        <dbReference type="Pfam" id="PF14111"/>
    </source>
</evidence>
<dbReference type="PANTHER" id="PTHR31286">
    <property type="entry name" value="GLYCINE-RICH CELL WALL STRUCTURAL PROTEIN 1.8-LIKE"/>
    <property type="match status" value="1"/>
</dbReference>
<name>A0A9K3I7G9_HELAN</name>
<accession>A0A9K3I7G9</accession>
<gene>
    <name evidence="2" type="ORF">HanXRQr2_Chr09g0397381</name>
</gene>
<dbReference type="Proteomes" id="UP000215914">
    <property type="component" value="Unassembled WGS sequence"/>
</dbReference>
<reference evidence="2" key="1">
    <citation type="journal article" date="2017" name="Nature">
        <title>The sunflower genome provides insights into oil metabolism, flowering and Asterid evolution.</title>
        <authorList>
            <person name="Badouin H."/>
            <person name="Gouzy J."/>
            <person name="Grassa C.J."/>
            <person name="Murat F."/>
            <person name="Staton S.E."/>
            <person name="Cottret L."/>
            <person name="Lelandais-Briere C."/>
            <person name="Owens G.L."/>
            <person name="Carrere S."/>
            <person name="Mayjonade B."/>
            <person name="Legrand L."/>
            <person name="Gill N."/>
            <person name="Kane N.C."/>
            <person name="Bowers J.E."/>
            <person name="Hubner S."/>
            <person name="Bellec A."/>
            <person name="Berard A."/>
            <person name="Berges H."/>
            <person name="Blanchet N."/>
            <person name="Boniface M.C."/>
            <person name="Brunel D."/>
            <person name="Catrice O."/>
            <person name="Chaidir N."/>
            <person name="Claudel C."/>
            <person name="Donnadieu C."/>
            <person name="Faraut T."/>
            <person name="Fievet G."/>
            <person name="Helmstetter N."/>
            <person name="King M."/>
            <person name="Knapp S.J."/>
            <person name="Lai Z."/>
            <person name="Le Paslier M.C."/>
            <person name="Lippi Y."/>
            <person name="Lorenzon L."/>
            <person name="Mandel J.R."/>
            <person name="Marage G."/>
            <person name="Marchand G."/>
            <person name="Marquand E."/>
            <person name="Bret-Mestries E."/>
            <person name="Morien E."/>
            <person name="Nambeesan S."/>
            <person name="Nguyen T."/>
            <person name="Pegot-Espagnet P."/>
            <person name="Pouilly N."/>
            <person name="Raftis F."/>
            <person name="Sallet E."/>
            <person name="Schiex T."/>
            <person name="Thomas J."/>
            <person name="Vandecasteele C."/>
            <person name="Vares D."/>
            <person name="Vear F."/>
            <person name="Vautrin S."/>
            <person name="Crespi M."/>
            <person name="Mangin B."/>
            <person name="Burke J.M."/>
            <person name="Salse J."/>
            <person name="Munos S."/>
            <person name="Vincourt P."/>
            <person name="Rieseberg L.H."/>
            <person name="Langlade N.B."/>
        </authorList>
    </citation>
    <scope>NUCLEOTIDE SEQUENCE</scope>
    <source>
        <tissue evidence="2">Leaves</tissue>
    </source>
</reference>
<protein>
    <recommendedName>
        <fullName evidence="1">DUF4283 domain-containing protein</fullName>
    </recommendedName>
</protein>
<dbReference type="InterPro" id="IPR025558">
    <property type="entry name" value="DUF4283"/>
</dbReference>
<sequence length="303" mass="33658">MGSAHVDQTGNDLNILISPCNDTGPCSNVSPITDAIESSANVSSLQFGGPVINNDGDIIGSGPSSENINDPRPDVAVAEPAVQAKAQKKVTFADIVQGSAQKLSRIMKFGQFETVIHFKEDVPEIDPLRGTKYWNHELFQKLLRGDDVVVDGETRLAYEGPKRNAEGVFEVNIEGHFMKKSYTSDVFQLYGYFIGAVMPFRVVKENLIKMWHKYGLKSINMNRNGYFFFKFDHEDGMLQVLERNPWLVDNVPLVLQIWDPNVVLCKPNPKTVPIWVAIKDLPLSLWNGGNIGQIVSCVGLGNH</sequence>
<comment type="caution">
    <text evidence="2">The sequence shown here is derived from an EMBL/GenBank/DDBJ whole genome shotgun (WGS) entry which is preliminary data.</text>
</comment>
<dbReference type="Gramene" id="mRNA:HanXRQr2_Chr09g0397381">
    <property type="protein sequence ID" value="CDS:HanXRQr2_Chr09g0397381.1"/>
    <property type="gene ID" value="HanXRQr2_Chr09g0397381"/>
</dbReference>
<keyword evidence="3" id="KW-1185">Reference proteome</keyword>
<feature type="domain" description="DUF4283" evidence="1">
    <location>
        <begin position="189"/>
        <end position="262"/>
    </location>
</feature>
<dbReference type="EMBL" id="MNCJ02000324">
    <property type="protein sequence ID" value="KAF5791666.1"/>
    <property type="molecule type" value="Genomic_DNA"/>
</dbReference>
<proteinExistence type="predicted"/>